<evidence type="ECO:0000256" key="3">
    <source>
        <dbReference type="ARBA" id="ARBA00023163"/>
    </source>
</evidence>
<dbReference type="AlphaFoldDB" id="A0AA39VRK0"/>
<keyword evidence="2" id="KW-0238">DNA-binding</keyword>
<keyword evidence="4" id="KW-0539">Nucleus</keyword>
<gene>
    <name evidence="6" type="ORF">LWI29_011754</name>
</gene>
<dbReference type="Pfam" id="PF02365">
    <property type="entry name" value="NAM"/>
    <property type="match status" value="1"/>
</dbReference>
<dbReference type="Gene3D" id="2.170.150.80">
    <property type="entry name" value="NAC domain"/>
    <property type="match status" value="1"/>
</dbReference>
<proteinExistence type="predicted"/>
<dbReference type="SUPFAM" id="SSF101941">
    <property type="entry name" value="NAC domain"/>
    <property type="match status" value="1"/>
</dbReference>
<keyword evidence="7" id="KW-1185">Reference proteome</keyword>
<reference evidence="6" key="1">
    <citation type="journal article" date="2022" name="Plant J.">
        <title>Strategies of tolerance reflected in two North American maple genomes.</title>
        <authorList>
            <person name="McEvoy S.L."/>
            <person name="Sezen U.U."/>
            <person name="Trouern-Trend A."/>
            <person name="McMahon S.M."/>
            <person name="Schaberg P.G."/>
            <person name="Yang J."/>
            <person name="Wegrzyn J.L."/>
            <person name="Swenson N.G."/>
        </authorList>
    </citation>
    <scope>NUCLEOTIDE SEQUENCE</scope>
    <source>
        <strain evidence="6">NS2018</strain>
    </source>
</reference>
<evidence type="ECO:0000256" key="1">
    <source>
        <dbReference type="ARBA" id="ARBA00023015"/>
    </source>
</evidence>
<organism evidence="6 7">
    <name type="scientific">Acer saccharum</name>
    <name type="common">Sugar maple</name>
    <dbReference type="NCBI Taxonomy" id="4024"/>
    <lineage>
        <taxon>Eukaryota</taxon>
        <taxon>Viridiplantae</taxon>
        <taxon>Streptophyta</taxon>
        <taxon>Embryophyta</taxon>
        <taxon>Tracheophyta</taxon>
        <taxon>Spermatophyta</taxon>
        <taxon>Magnoliopsida</taxon>
        <taxon>eudicotyledons</taxon>
        <taxon>Gunneridae</taxon>
        <taxon>Pentapetalae</taxon>
        <taxon>rosids</taxon>
        <taxon>malvids</taxon>
        <taxon>Sapindales</taxon>
        <taxon>Sapindaceae</taxon>
        <taxon>Hippocastanoideae</taxon>
        <taxon>Acereae</taxon>
        <taxon>Acer</taxon>
    </lineage>
</organism>
<keyword evidence="3" id="KW-0804">Transcription</keyword>
<keyword evidence="1" id="KW-0805">Transcription regulation</keyword>
<protein>
    <recommendedName>
        <fullName evidence="5">NAC domain-containing protein</fullName>
    </recommendedName>
</protein>
<dbReference type="GO" id="GO:0003677">
    <property type="term" value="F:DNA binding"/>
    <property type="evidence" value="ECO:0007669"/>
    <property type="project" value="UniProtKB-KW"/>
</dbReference>
<feature type="domain" description="NAC" evidence="5">
    <location>
        <begin position="1"/>
        <end position="101"/>
    </location>
</feature>
<dbReference type="GO" id="GO:0006355">
    <property type="term" value="P:regulation of DNA-templated transcription"/>
    <property type="evidence" value="ECO:0007669"/>
    <property type="project" value="InterPro"/>
</dbReference>
<dbReference type="PANTHER" id="PTHR31719">
    <property type="entry name" value="NAC TRANSCRIPTION FACTOR 56"/>
    <property type="match status" value="1"/>
</dbReference>
<dbReference type="PANTHER" id="PTHR31719:SF179">
    <property type="entry name" value="OS08G0148400 PROTEIN"/>
    <property type="match status" value="1"/>
</dbReference>
<name>A0AA39VRK0_ACESA</name>
<comment type="caution">
    <text evidence="6">The sequence shown here is derived from an EMBL/GenBank/DDBJ whole genome shotgun (WGS) entry which is preliminary data.</text>
</comment>
<sequence length="363" mass="41716">MYFFTSRDRKYLKGKRPNRAVVGGFWKATASKQAIEDKNNNLIGYKSALVYHRGTFKNSTKTDWLMQEYTLPDNTPAYIPSTSSSTNMKLNTFVLCKIYRKSTKLFESMEPSMSSSATPLQAPPMLLLQANDHYEQMPPELPLQANDHHVQMPPELPLQAINDHHEQTPPVLPLQTNDHHEHHSQLPYNVGLSFHDDRDNNFRFDHHEQLPLELPLQAINDHRGQTPPGLPLQAINDHHEQPHPVLPLQAINDHHEQPPPVLPLQTNDHHELHSQLPYNEGFSFQDDRDNNFRFGDHLWDFSYDPLVDSLLNDMNLPPLQLSNNDSLLKDDNLPNPPPSFRETDFDMILTDFDLPPSPAAVRL</sequence>
<accession>A0AA39VRK0</accession>
<evidence type="ECO:0000256" key="4">
    <source>
        <dbReference type="ARBA" id="ARBA00023242"/>
    </source>
</evidence>
<evidence type="ECO:0000256" key="2">
    <source>
        <dbReference type="ARBA" id="ARBA00023125"/>
    </source>
</evidence>
<dbReference type="PROSITE" id="PS51005">
    <property type="entry name" value="NAC"/>
    <property type="match status" value="1"/>
</dbReference>
<evidence type="ECO:0000313" key="7">
    <source>
        <dbReference type="Proteomes" id="UP001168877"/>
    </source>
</evidence>
<evidence type="ECO:0000259" key="5">
    <source>
        <dbReference type="PROSITE" id="PS51005"/>
    </source>
</evidence>
<evidence type="ECO:0000313" key="6">
    <source>
        <dbReference type="EMBL" id="KAK0595989.1"/>
    </source>
</evidence>
<reference evidence="6" key="2">
    <citation type="submission" date="2023-06" db="EMBL/GenBank/DDBJ databases">
        <authorList>
            <person name="Swenson N.G."/>
            <person name="Wegrzyn J.L."/>
            <person name="Mcevoy S.L."/>
        </authorList>
    </citation>
    <scope>NUCLEOTIDE SEQUENCE</scope>
    <source>
        <strain evidence="6">NS2018</strain>
        <tissue evidence="6">Leaf</tissue>
    </source>
</reference>
<dbReference type="InterPro" id="IPR003441">
    <property type="entry name" value="NAC-dom"/>
</dbReference>
<dbReference type="Proteomes" id="UP001168877">
    <property type="component" value="Unassembled WGS sequence"/>
</dbReference>
<dbReference type="InterPro" id="IPR036093">
    <property type="entry name" value="NAC_dom_sf"/>
</dbReference>
<dbReference type="EMBL" id="JAUESC010000004">
    <property type="protein sequence ID" value="KAK0595989.1"/>
    <property type="molecule type" value="Genomic_DNA"/>
</dbReference>